<dbReference type="GO" id="GO:0006865">
    <property type="term" value="P:amino acid transport"/>
    <property type="evidence" value="ECO:0007669"/>
    <property type="project" value="TreeGrafter"/>
</dbReference>
<evidence type="ECO:0000256" key="1">
    <source>
        <dbReference type="ARBA" id="ARBA00010333"/>
    </source>
</evidence>
<evidence type="ECO:0000256" key="2">
    <source>
        <dbReference type="ARBA" id="ARBA00022448"/>
    </source>
</evidence>
<dbReference type="PROSITE" id="PS51257">
    <property type="entry name" value="PROKAR_LIPOPROTEIN"/>
    <property type="match status" value="1"/>
</dbReference>
<dbReference type="PANTHER" id="PTHR30085">
    <property type="entry name" value="AMINO ACID ABC TRANSPORTER PERMEASE"/>
    <property type="match status" value="1"/>
</dbReference>
<dbReference type="SUPFAM" id="SSF53850">
    <property type="entry name" value="Periplasmic binding protein-like II"/>
    <property type="match status" value="1"/>
</dbReference>
<dbReference type="Pfam" id="PF00497">
    <property type="entry name" value="SBP_bac_3"/>
    <property type="match status" value="1"/>
</dbReference>
<dbReference type="InterPro" id="IPR001638">
    <property type="entry name" value="Solute-binding_3/MltF_N"/>
</dbReference>
<keyword evidence="2" id="KW-0813">Transport</keyword>
<evidence type="ECO:0000256" key="4">
    <source>
        <dbReference type="RuleBase" id="RU003744"/>
    </source>
</evidence>
<dbReference type="KEGG" id="psul:AU252_13400"/>
<evidence type="ECO:0000313" key="8">
    <source>
        <dbReference type="Proteomes" id="UP000065151"/>
    </source>
</evidence>
<gene>
    <name evidence="7" type="ORF">AU252_13400</name>
</gene>
<feature type="domain" description="Solute-binding protein family 3/N-terminal" evidence="6">
    <location>
        <begin position="52"/>
        <end position="272"/>
    </location>
</feature>
<organism evidence="7">
    <name type="scientific">Pseudarthrobacter sulfonivorans</name>
    <dbReference type="NCBI Taxonomy" id="121292"/>
    <lineage>
        <taxon>Bacteria</taxon>
        <taxon>Bacillati</taxon>
        <taxon>Actinomycetota</taxon>
        <taxon>Actinomycetes</taxon>
        <taxon>Micrococcales</taxon>
        <taxon>Micrococcaceae</taxon>
        <taxon>Pseudarthrobacter</taxon>
    </lineage>
</organism>
<dbReference type="RefSeq" id="WP_058931154.1">
    <property type="nucleotide sequence ID" value="NZ_CP013747.1"/>
</dbReference>
<evidence type="ECO:0000313" key="7">
    <source>
        <dbReference type="EMBL" id="ALV42030.1"/>
    </source>
</evidence>
<dbReference type="GO" id="GO:0030288">
    <property type="term" value="C:outer membrane-bounded periplasmic space"/>
    <property type="evidence" value="ECO:0007669"/>
    <property type="project" value="TreeGrafter"/>
</dbReference>
<evidence type="ECO:0000256" key="3">
    <source>
        <dbReference type="ARBA" id="ARBA00022729"/>
    </source>
</evidence>
<dbReference type="STRING" id="121292.AU252_13400"/>
<dbReference type="AlphaFoldDB" id="A0A0U3Q5X4"/>
<name>A0A0U3Q5X4_9MICC</name>
<dbReference type="PROSITE" id="PS01039">
    <property type="entry name" value="SBP_BACTERIAL_3"/>
    <property type="match status" value="1"/>
</dbReference>
<proteinExistence type="inferred from homology"/>
<reference evidence="7 8" key="1">
    <citation type="submission" date="2015-12" db="EMBL/GenBank/DDBJ databases">
        <authorList>
            <person name="Shamseldin A."/>
            <person name="Moawad H."/>
            <person name="Abd El-Rahim W.M."/>
            <person name="Sadowsky M.J."/>
        </authorList>
    </citation>
    <scope>NUCLEOTIDE SEQUENCE [LARGE SCALE GENOMIC DNA]</scope>
    <source>
        <strain evidence="7 8">Ar51</strain>
    </source>
</reference>
<dbReference type="Gene3D" id="3.40.190.10">
    <property type="entry name" value="Periplasmic binding protein-like II"/>
    <property type="match status" value="2"/>
</dbReference>
<dbReference type="EMBL" id="CP013747">
    <property type="protein sequence ID" value="ALV42030.1"/>
    <property type="molecule type" value="Genomic_DNA"/>
</dbReference>
<accession>A0A0U3Q5X4</accession>
<evidence type="ECO:0000256" key="5">
    <source>
        <dbReference type="SAM" id="SignalP"/>
    </source>
</evidence>
<feature type="signal peptide" evidence="5">
    <location>
        <begin position="1"/>
        <end position="30"/>
    </location>
</feature>
<protein>
    <recommendedName>
        <fullName evidence="6">Solute-binding protein family 3/N-terminal domain-containing protein</fullName>
    </recommendedName>
</protein>
<comment type="similarity">
    <text evidence="1 4">Belongs to the bacterial solute-binding protein 3 family.</text>
</comment>
<dbReference type="GO" id="GO:0005576">
    <property type="term" value="C:extracellular region"/>
    <property type="evidence" value="ECO:0007669"/>
    <property type="project" value="TreeGrafter"/>
</dbReference>
<dbReference type="SMART" id="SM00062">
    <property type="entry name" value="PBPb"/>
    <property type="match status" value="1"/>
</dbReference>
<dbReference type="Proteomes" id="UP000065151">
    <property type="component" value="Chromosome"/>
</dbReference>
<dbReference type="InterPro" id="IPR051455">
    <property type="entry name" value="Bact_solute-bind_prot3"/>
</dbReference>
<dbReference type="InterPro" id="IPR018313">
    <property type="entry name" value="SBP_3_CS"/>
</dbReference>
<dbReference type="PANTHER" id="PTHR30085:SF6">
    <property type="entry name" value="ABC TRANSPORTER GLUTAMINE-BINDING PROTEIN GLNH"/>
    <property type="match status" value="1"/>
</dbReference>
<sequence>MFKATPKLLLVPAIALALTLGGCSSGGASAGAASATGAVADSHLTQILKTKTIKIAVSADSPGYGVMTSSGEHEGFDIDVANALGASLGAKVEFVTATNESRIPLLQTDKADAVIATFTASDARAQVVDMSEPYAASSTVFMVPAGSPIASYSDLDGKSVATSRGSVGEQILKATFPNAKIAGFNTTADSIQALKSGKVDALIENNAIIGGLVKSDPSAFQVLKGDPIKPALFSIGVKQGDQTWVNYINNFIRNYTISGQNEASLQKWFGLELPPFLAH</sequence>
<evidence type="ECO:0000259" key="6">
    <source>
        <dbReference type="SMART" id="SM00062"/>
    </source>
</evidence>
<keyword evidence="3 5" id="KW-0732">Signal</keyword>
<feature type="chain" id="PRO_5039615984" description="Solute-binding protein family 3/N-terminal domain-containing protein" evidence="5">
    <location>
        <begin position="31"/>
        <end position="279"/>
    </location>
</feature>